<dbReference type="GeneID" id="13192807"/>
<gene>
    <name evidence="1 3" type="ORF">C35B1.9</name>
    <name evidence="1" type="ORF">CELE_C35B1.9</name>
</gene>
<dbReference type="Bgee" id="WBGene00195006">
    <property type="expression patterns" value="Expressed in pharyngeal muscle cell (C elegans) and 1 other cell type or tissue"/>
</dbReference>
<dbReference type="WormBase" id="C35B1.9">
    <property type="protein sequence ID" value="CE44669"/>
    <property type="gene ID" value="WBGene00195006"/>
</dbReference>
<evidence type="ECO:0000313" key="2">
    <source>
        <dbReference type="Proteomes" id="UP000001940"/>
    </source>
</evidence>
<dbReference type="AGR" id="WB:WBGene00195006"/>
<dbReference type="PaxDb" id="6239-C35B1.9"/>
<dbReference type="EMBL" id="BX284604">
    <property type="protein sequence ID" value="CCD66742.1"/>
    <property type="molecule type" value="Genomic_DNA"/>
</dbReference>
<organism evidence="1 2">
    <name type="scientific">Caenorhabditis elegans</name>
    <dbReference type="NCBI Taxonomy" id="6239"/>
    <lineage>
        <taxon>Eukaryota</taxon>
        <taxon>Metazoa</taxon>
        <taxon>Ecdysozoa</taxon>
        <taxon>Nematoda</taxon>
        <taxon>Chromadorea</taxon>
        <taxon>Rhabditida</taxon>
        <taxon>Rhabditina</taxon>
        <taxon>Rhabditomorpha</taxon>
        <taxon>Rhabditoidea</taxon>
        <taxon>Rhabditidae</taxon>
        <taxon>Peloderinae</taxon>
        <taxon>Caenorhabditis</taxon>
    </lineage>
</organism>
<proteinExistence type="predicted"/>
<evidence type="ECO:0000313" key="3">
    <source>
        <dbReference type="WormBase" id="C35B1.9"/>
    </source>
</evidence>
<dbReference type="InParanoid" id="D3NQ88"/>
<protein>
    <submittedName>
        <fullName evidence="1">Uncharacterized protein</fullName>
    </submittedName>
</protein>
<evidence type="ECO:0000313" key="1">
    <source>
        <dbReference type="EMBL" id="CCD66742.1"/>
    </source>
</evidence>
<dbReference type="AlphaFoldDB" id="D3NQ88"/>
<name>D3NQ88_CAEEL</name>
<dbReference type="Proteomes" id="UP000001940">
    <property type="component" value="Chromosome IV"/>
</dbReference>
<dbReference type="KEGG" id="cel:CELE_C35B1.9"/>
<dbReference type="HOGENOM" id="CLU_2608193_0_0_1"/>
<reference evidence="1 2" key="1">
    <citation type="journal article" date="1998" name="Science">
        <title>Genome sequence of the nematode C. elegans: a platform for investigating biology.</title>
        <authorList>
            <consortium name="The C. elegans sequencing consortium"/>
            <person name="Sulson J.E."/>
            <person name="Waterston R."/>
        </authorList>
    </citation>
    <scope>NUCLEOTIDE SEQUENCE [LARGE SCALE GENOMIC DNA]</scope>
    <source>
        <strain evidence="1 2">Bristol N2</strain>
    </source>
</reference>
<accession>D3NQ88</accession>
<dbReference type="RefSeq" id="NP_001255256.1">
    <property type="nucleotide sequence ID" value="NM_001268327.2"/>
</dbReference>
<dbReference type="CTD" id="13192807"/>
<sequence>MPRVLPIIITKSCLGIGKRIKPFVVILFPKNMKPFTWILLLVSLFAVVIAKESCNPSTVNVPLEESRLKHKIADLSKDK</sequence>
<keyword evidence="2" id="KW-1185">Reference proteome</keyword>